<organism evidence="1 2">
    <name type="scientific">Pseudomonas brassicacearum (strain NFM421)</name>
    <dbReference type="NCBI Taxonomy" id="994484"/>
    <lineage>
        <taxon>Bacteria</taxon>
        <taxon>Pseudomonadati</taxon>
        <taxon>Pseudomonadota</taxon>
        <taxon>Gammaproteobacteria</taxon>
        <taxon>Pseudomonadales</taxon>
        <taxon>Pseudomonadaceae</taxon>
        <taxon>Pseudomonas</taxon>
    </lineage>
</organism>
<dbReference type="AlphaFoldDB" id="F2K8C1"/>
<dbReference type="EMBL" id="CP002585">
    <property type="protein sequence ID" value="AEA67077.1"/>
    <property type="molecule type" value="Genomic_DNA"/>
</dbReference>
<accession>F2K8C1</accession>
<dbReference type="KEGG" id="pba:PSEBR_cmegm25"/>
<name>F2K8C1_PSEBN</name>
<dbReference type="Proteomes" id="UP000006692">
    <property type="component" value="Chromosome"/>
</dbReference>
<reference key="2">
    <citation type="submission" date="2011-03" db="EMBL/GenBank/DDBJ databases">
        <title>Complete Genome Sequence of a beneficial plant roots-associated bacterium Pseudomonas brassicacearum.</title>
        <authorList>
            <person name="Ortet P."/>
            <person name="Barakat M."/>
            <person name="Lalaouna D."/>
            <person name="Fochesato S."/>
            <person name="Barbe V."/>
            <person name="Santaella C."/>
            <person name="Heulin T."/>
            <person name="Achouak W."/>
        </authorList>
    </citation>
    <scope>NUCLEOTIDE SEQUENCE</scope>
    <source>
        <strain>NFM421</strain>
    </source>
</reference>
<dbReference type="HOGENOM" id="CLU_196062_0_0_6"/>
<dbReference type="RefSeq" id="WP_013692312.1">
    <property type="nucleotide sequence ID" value="NC_015379.1"/>
</dbReference>
<protein>
    <submittedName>
        <fullName evidence="1">Uncharacterized protein</fullName>
    </submittedName>
</protein>
<reference evidence="1 2" key="1">
    <citation type="journal article" date="2011" name="J. Bacteriol.">
        <title>Complete genome sequence of a beneficial plant root-associated bacterium, Pseudomonas brassicacearum.</title>
        <authorList>
            <person name="Ortet P."/>
            <person name="Barakat M."/>
            <person name="Lalaouna D."/>
            <person name="Fochesato S."/>
            <person name="Barbe V."/>
            <person name="Vacherie B."/>
            <person name="Santaella C."/>
            <person name="Heulin T."/>
            <person name="Achouak W."/>
        </authorList>
    </citation>
    <scope>NUCLEOTIDE SEQUENCE [LARGE SCALE GENOMIC DNA]</scope>
    <source>
        <strain evidence="1 2">NFM421</strain>
    </source>
</reference>
<evidence type="ECO:0000313" key="1">
    <source>
        <dbReference type="EMBL" id="AEA67077.1"/>
    </source>
</evidence>
<sequence length="80" mass="8992">MNTAMQNSPSRTETLKARKAHLSALLKLTDSRWMTTTTVQTLTANAIKVELRLIDQKLKTEAKAHGSRFGFHATHNLVFL</sequence>
<proteinExistence type="predicted"/>
<gene>
    <name evidence="1" type="ORF">PSEBR_cmegm25</name>
</gene>
<evidence type="ECO:0000313" key="2">
    <source>
        <dbReference type="Proteomes" id="UP000006692"/>
    </source>
</evidence>